<feature type="non-terminal residue" evidence="3">
    <location>
        <position position="224"/>
    </location>
</feature>
<feature type="non-terminal residue" evidence="3">
    <location>
        <position position="1"/>
    </location>
</feature>
<reference evidence="3" key="1">
    <citation type="submission" date="2022-01" db="EMBL/GenBank/DDBJ databases">
        <title>Comparative genomics reveals a dynamic genome evolution in the ectomycorrhizal milk-cap (Lactarius) mushrooms.</title>
        <authorList>
            <consortium name="DOE Joint Genome Institute"/>
            <person name="Lebreton A."/>
            <person name="Tang N."/>
            <person name="Kuo A."/>
            <person name="LaButti K."/>
            <person name="Drula E."/>
            <person name="Barry K."/>
            <person name="Clum A."/>
            <person name="Lipzen A."/>
            <person name="Mousain D."/>
            <person name="Ng V."/>
            <person name="Wang R."/>
            <person name="Wang X."/>
            <person name="Dai Y."/>
            <person name="Henrissat B."/>
            <person name="Grigoriev I.V."/>
            <person name="Guerin-Laguette A."/>
            <person name="Yu F."/>
            <person name="Martin F.M."/>
        </authorList>
    </citation>
    <scope>NUCLEOTIDE SEQUENCE</scope>
    <source>
        <strain evidence="3">QP</strain>
    </source>
</reference>
<dbReference type="InterPro" id="IPR045338">
    <property type="entry name" value="DUF6535"/>
</dbReference>
<feature type="domain" description="DUF6535" evidence="2">
    <location>
        <begin position="1"/>
        <end position="184"/>
    </location>
</feature>
<dbReference type="Pfam" id="PF20153">
    <property type="entry name" value="DUF6535"/>
    <property type="match status" value="1"/>
</dbReference>
<feature type="transmembrane region" description="Helical" evidence="1">
    <location>
        <begin position="106"/>
        <end position="124"/>
    </location>
</feature>
<dbReference type="AlphaFoldDB" id="A0AAD4LK93"/>
<proteinExistence type="predicted"/>
<name>A0AAD4LK93_9AGAM</name>
<feature type="transmembrane region" description="Helical" evidence="1">
    <location>
        <begin position="25"/>
        <end position="42"/>
    </location>
</feature>
<comment type="caution">
    <text evidence="3">The sequence shown here is derived from an EMBL/GenBank/DDBJ whole genome shotgun (WGS) entry which is preliminary data.</text>
</comment>
<feature type="transmembrane region" description="Helical" evidence="1">
    <location>
        <begin position="190"/>
        <end position="208"/>
    </location>
</feature>
<keyword evidence="1" id="KW-1133">Transmembrane helix</keyword>
<dbReference type="EMBL" id="JAKELL010000015">
    <property type="protein sequence ID" value="KAH8994201.1"/>
    <property type="molecule type" value="Genomic_DNA"/>
</dbReference>
<evidence type="ECO:0000313" key="4">
    <source>
        <dbReference type="Proteomes" id="UP001201163"/>
    </source>
</evidence>
<keyword evidence="1" id="KW-0812">Transmembrane</keyword>
<gene>
    <name evidence="3" type="ORF">EDB92DRAFT_1778023</name>
</gene>
<accession>A0AAD4LK93</accession>
<evidence type="ECO:0000256" key="1">
    <source>
        <dbReference type="SAM" id="Phobius"/>
    </source>
</evidence>
<organism evidence="3 4">
    <name type="scientific">Lactarius akahatsu</name>
    <dbReference type="NCBI Taxonomy" id="416441"/>
    <lineage>
        <taxon>Eukaryota</taxon>
        <taxon>Fungi</taxon>
        <taxon>Dikarya</taxon>
        <taxon>Basidiomycota</taxon>
        <taxon>Agaricomycotina</taxon>
        <taxon>Agaricomycetes</taxon>
        <taxon>Russulales</taxon>
        <taxon>Russulaceae</taxon>
        <taxon>Lactarius</taxon>
    </lineage>
</organism>
<evidence type="ECO:0000313" key="3">
    <source>
        <dbReference type="EMBL" id="KAH8994201.1"/>
    </source>
</evidence>
<protein>
    <recommendedName>
        <fullName evidence="2">DUF6535 domain-containing protein</fullName>
    </recommendedName>
</protein>
<keyword evidence="4" id="KW-1185">Reference proteome</keyword>
<sequence>WSLYGKEAQVHDEALFKGILAEMDGVPTFAGLFAAVLTSFLVDSLKNLQPDPAQQSVYYQQQSVAMLAQISQQVASIAPQVSVPSIPPPPYPAFQPSGADIQVNSFWLAGLVCSLSAALLATYIQQWVRSYMEVLQKYDHPLERARFRQFFFEGAGSTRSMARAVPSLIRVSLILFFLGLIISVRNTNPSLGVATTIYICVYGLYSLYSTIMPLWRPQLLYQTP</sequence>
<dbReference type="Proteomes" id="UP001201163">
    <property type="component" value="Unassembled WGS sequence"/>
</dbReference>
<feature type="transmembrane region" description="Helical" evidence="1">
    <location>
        <begin position="167"/>
        <end position="184"/>
    </location>
</feature>
<evidence type="ECO:0000259" key="2">
    <source>
        <dbReference type="Pfam" id="PF20153"/>
    </source>
</evidence>
<keyword evidence="1" id="KW-0472">Membrane</keyword>